<keyword evidence="2" id="KW-1133">Transmembrane helix</keyword>
<evidence type="ECO:0000259" key="3">
    <source>
        <dbReference type="Pfam" id="PF02714"/>
    </source>
</evidence>
<dbReference type="InterPro" id="IPR027815">
    <property type="entry name" value="CSC1/OSCA1-like_cyt"/>
</dbReference>
<feature type="domain" description="CSC1/OSCA1-like cytosolic" evidence="4">
    <location>
        <begin position="1"/>
        <end position="126"/>
    </location>
</feature>
<gene>
    <name evidence="5" type="ORF">EW146_g9887</name>
</gene>
<dbReference type="PANTHER" id="PTHR13018:SF149">
    <property type="entry name" value="DOMAIN PROTEIN, PUTATIVE (AFU_ORTHOLOGUE AFUA_3G11660)-RELATED"/>
    <property type="match status" value="1"/>
</dbReference>
<evidence type="ECO:0000256" key="2">
    <source>
        <dbReference type="SAM" id="Phobius"/>
    </source>
</evidence>
<dbReference type="InterPro" id="IPR003864">
    <property type="entry name" value="CSC1/OSCA1-like_7TM"/>
</dbReference>
<dbReference type="GO" id="GO:0005886">
    <property type="term" value="C:plasma membrane"/>
    <property type="evidence" value="ECO:0007669"/>
    <property type="project" value="TreeGrafter"/>
</dbReference>
<dbReference type="InterPro" id="IPR045122">
    <property type="entry name" value="Csc1-like"/>
</dbReference>
<feature type="transmembrane region" description="Helical" evidence="2">
    <location>
        <begin position="142"/>
        <end position="165"/>
    </location>
</feature>
<evidence type="ECO:0000256" key="1">
    <source>
        <dbReference type="SAM" id="MobiDB-lite"/>
    </source>
</evidence>
<evidence type="ECO:0000313" key="6">
    <source>
        <dbReference type="Proteomes" id="UP000310158"/>
    </source>
</evidence>
<dbReference type="InterPro" id="IPR036291">
    <property type="entry name" value="NAD(P)-bd_dom_sf"/>
</dbReference>
<feature type="transmembrane region" description="Helical" evidence="2">
    <location>
        <begin position="429"/>
        <end position="449"/>
    </location>
</feature>
<accession>A0A4S4L2K3</accession>
<feature type="region of interest" description="Disordered" evidence="1">
    <location>
        <begin position="1025"/>
        <end position="1046"/>
    </location>
</feature>
<feature type="transmembrane region" description="Helical" evidence="2">
    <location>
        <begin position="402"/>
        <end position="423"/>
    </location>
</feature>
<proteinExistence type="predicted"/>
<dbReference type="GO" id="GO:0005227">
    <property type="term" value="F:calcium-activated cation channel activity"/>
    <property type="evidence" value="ECO:0007669"/>
    <property type="project" value="InterPro"/>
</dbReference>
<feature type="transmembrane region" description="Helical" evidence="2">
    <location>
        <begin position="364"/>
        <end position="382"/>
    </location>
</feature>
<feature type="compositionally biased region" description="Basic residues" evidence="1">
    <location>
        <begin position="1033"/>
        <end position="1042"/>
    </location>
</feature>
<evidence type="ECO:0008006" key="7">
    <source>
        <dbReference type="Google" id="ProtNLM"/>
    </source>
</evidence>
<dbReference type="PANTHER" id="PTHR13018">
    <property type="entry name" value="PROBABLE MEMBRANE PROTEIN DUF221-RELATED"/>
    <property type="match status" value="1"/>
</dbReference>
<feature type="transmembrane region" description="Helical" evidence="2">
    <location>
        <begin position="185"/>
        <end position="207"/>
    </location>
</feature>
<feature type="non-terminal residue" evidence="5">
    <location>
        <position position="1490"/>
    </location>
</feature>
<dbReference type="SUPFAM" id="SSF51735">
    <property type="entry name" value="NAD(P)-binding Rossmann-fold domains"/>
    <property type="match status" value="1"/>
</dbReference>
<feature type="region of interest" description="Disordered" evidence="1">
    <location>
        <begin position="861"/>
        <end position="919"/>
    </location>
</feature>
<dbReference type="InterPro" id="IPR002347">
    <property type="entry name" value="SDR_fam"/>
</dbReference>
<feature type="transmembrane region" description="Helical" evidence="2">
    <location>
        <begin position="300"/>
        <end position="318"/>
    </location>
</feature>
<feature type="non-terminal residue" evidence="5">
    <location>
        <position position="1"/>
    </location>
</feature>
<protein>
    <recommendedName>
        <fullName evidence="7">J domain-containing protein</fullName>
    </recommendedName>
</protein>
<organism evidence="5 6">
    <name type="scientific">Bondarzewia mesenterica</name>
    <dbReference type="NCBI Taxonomy" id="1095465"/>
    <lineage>
        <taxon>Eukaryota</taxon>
        <taxon>Fungi</taxon>
        <taxon>Dikarya</taxon>
        <taxon>Basidiomycota</taxon>
        <taxon>Agaricomycotina</taxon>
        <taxon>Agaricomycetes</taxon>
        <taxon>Russulales</taxon>
        <taxon>Bondarzewiaceae</taxon>
        <taxon>Bondarzewia</taxon>
    </lineage>
</organism>
<feature type="domain" description="CSC1/OSCA1-like 7TM region" evidence="3">
    <location>
        <begin position="138"/>
        <end position="420"/>
    </location>
</feature>
<comment type="caution">
    <text evidence="5">The sequence shown here is derived from an EMBL/GenBank/DDBJ whole genome shotgun (WGS) entry which is preliminary data.</text>
</comment>
<name>A0A4S4L2K3_9AGAM</name>
<sequence>RRVGKLPELIEYHNETVRELEKILVRYLKGGKISKERPTIRIGGFWGMGGTKKDAIDFYTAKLQQTEQTVEEYRGQIDTRKPENYGFASMAAVPYAHIVARILQRKRPKGATVMLAMNPKDIIWDNLNKSDGEIMRKKTMGWVWLVVVCFFNTVPLFAISILANLSSLTSFVPFLQNWSDSSPKSFNFISGVLPPAVSAMFGFFLPITMRWLSRYQGAITHSRLDRAVLARYFAFLVISQLIIFTLIGVMFNSVKEIIDQIGQHNSFQEIVNNLDKLPATINRTYIDQASYWLTFFPLRGFLAIFDLAQIINLVWIFIKTHLFGRTPRDIREWTQPPEFQYAIYYANILFMGTVGLVFAPLAPLVAAAAAIVFWISSWVYKYQLMFVFVSKVETGGRMWNPVVNRLLMSLMLMQALMVLTIGLQYGWTSFAWVATVPPFIIVMLFKMYINRVFDNRFRYYNPTEEELRLAKVHSQRADLNGNRLEKRFGHPALHAELFTPMLHASMMPLLSEVYKGKISHGQAKMEEYGGQAIDAQQNLEYDPALYQRDRGELDWDNASTNMMSDTASLYPSKGQFYEGGRASPAPSTRVPGYEQYIARGLHPSEIELSRLDLPYNDQQPLLPSTQSSTSLPGYASPYDTPPTQYPPVPAIPAVYQGDVGDSFREAPVHRPYLSRQGSSFAPSESGDVNMAGRGIYRAPLIPPIPMAPSHARYIAGYHHHHFAWDPHLVWFISFDLFMDVINLPHLGIIVLGQERPARPLRRFGWDRGWIRTYDLLFTPIPIVARSKLQSFVSFYLEIVGVGPIPICVFIVDSSAAGVLSKFPRHPRSGGPSQLAPRLPSTVTLFILELLPLHLKRSAAEQAAHDARKAARRSKKDSRKRRRREQGEQDARKWASDEEDNSGTGCGPPPPPGPSCSYDPDAIRAEIEEARFRDKLWGALGDDERMDSVEARLNDYAHVPKRWRDAAGAASGIDDLDVDPCMMDDEEYAEWVRAGMWRKKHAVEHTEQQRQQAAYAAAQAQAAAREKALAAARQSKRRKRRERRARDTRLQYDQRWRELLPSSSSSSCANMPLLSFADIPWPILHDRAAEGNPTALQIASVEALTADAISSFLFLIDSQSDGDAAKKLRKERLRETMLRFHPDKFEGRIMRRVREEEQAAVREGVSAVAKFFPDRYPGIEWNDVKVDLSGKTVLTVGANTGLGFEAAKHFASMNPGKLVMGCRNADRGRKALEVIKDATGFTRIELRIIDLNKFSSVTEFADKYIKDGERLDIYVYNAGVYFPGYEATSDDWENMLQVNHLSCMLLSVLLLPCMSRTAAASLTRPRMVIVASEVHFWATLTNEEVACSNILEKLNDRDYCSPSLDVLSQSDEQAIPHLEAPKTVLNIFFVRELTARLYPNSRIIIDAVNPGYCKSELRRNLSPARLLLDRFREVLIGRPTEKGGRQLVWAAVGGQDKEDELRGAYVSLADVREPSDYVLCKDGQAAQIRLF</sequence>
<evidence type="ECO:0000259" key="4">
    <source>
        <dbReference type="Pfam" id="PF14703"/>
    </source>
</evidence>
<keyword evidence="2" id="KW-0812">Transmembrane</keyword>
<reference evidence="5 6" key="1">
    <citation type="submission" date="2019-02" db="EMBL/GenBank/DDBJ databases">
        <title>Genome sequencing of the rare red list fungi Bondarzewia mesenterica.</title>
        <authorList>
            <person name="Buettner E."/>
            <person name="Kellner H."/>
        </authorList>
    </citation>
    <scope>NUCLEOTIDE SEQUENCE [LARGE SCALE GENOMIC DNA]</scope>
    <source>
        <strain evidence="5 6">DSM 108281</strain>
    </source>
</reference>
<dbReference type="Pfam" id="PF00106">
    <property type="entry name" value="adh_short"/>
    <property type="match status" value="1"/>
</dbReference>
<dbReference type="Pfam" id="PF14703">
    <property type="entry name" value="PHM7_cyt"/>
    <property type="match status" value="1"/>
</dbReference>
<dbReference type="Proteomes" id="UP000310158">
    <property type="component" value="Unassembled WGS sequence"/>
</dbReference>
<feature type="transmembrane region" description="Helical" evidence="2">
    <location>
        <begin position="339"/>
        <end position="358"/>
    </location>
</feature>
<keyword evidence="2" id="KW-0472">Membrane</keyword>
<dbReference type="OrthoDB" id="2150324at2759"/>
<dbReference type="PRINTS" id="PR00081">
    <property type="entry name" value="GDHRDH"/>
</dbReference>
<feature type="compositionally biased region" description="Basic residues" evidence="1">
    <location>
        <begin position="869"/>
        <end position="883"/>
    </location>
</feature>
<dbReference type="EMBL" id="SGPL01001000">
    <property type="protein sequence ID" value="THH05494.1"/>
    <property type="molecule type" value="Genomic_DNA"/>
</dbReference>
<feature type="transmembrane region" description="Helical" evidence="2">
    <location>
        <begin position="794"/>
        <end position="819"/>
    </location>
</feature>
<feature type="compositionally biased region" description="Basic and acidic residues" evidence="1">
    <location>
        <begin position="884"/>
        <end position="895"/>
    </location>
</feature>
<evidence type="ECO:0000313" key="5">
    <source>
        <dbReference type="EMBL" id="THH05494.1"/>
    </source>
</evidence>
<dbReference type="Gene3D" id="3.40.50.720">
    <property type="entry name" value="NAD(P)-binding Rossmann-like Domain"/>
    <property type="match status" value="1"/>
</dbReference>
<dbReference type="Pfam" id="PF02714">
    <property type="entry name" value="RSN1_7TM"/>
    <property type="match status" value="1"/>
</dbReference>
<keyword evidence="6" id="KW-1185">Reference proteome</keyword>
<feature type="transmembrane region" description="Helical" evidence="2">
    <location>
        <begin position="228"/>
        <end position="251"/>
    </location>
</feature>